<evidence type="ECO:0000313" key="1">
    <source>
        <dbReference type="EMBL" id="MCE5166467.1"/>
    </source>
</evidence>
<sequence length="153" mass="17023">PGIPIGLTGMTVSPSESVKSEFRSNHTSQYTRPSNSLEIQGNDSVPELKIVVLEHEQSKDSGASSGWLFQGFPVLPSNILLFPGYSGFKIPMDSLFAYWLHIIQKTLVFSKLLVHISHQECYSIMSVYQTPANLVNIQISVPTFIREGPWLVT</sequence>
<evidence type="ECO:0000313" key="2">
    <source>
        <dbReference type="Proteomes" id="UP000823775"/>
    </source>
</evidence>
<organism evidence="1 2">
    <name type="scientific">Datura stramonium</name>
    <name type="common">Jimsonweed</name>
    <name type="synonym">Common thornapple</name>
    <dbReference type="NCBI Taxonomy" id="4076"/>
    <lineage>
        <taxon>Eukaryota</taxon>
        <taxon>Viridiplantae</taxon>
        <taxon>Streptophyta</taxon>
        <taxon>Embryophyta</taxon>
        <taxon>Tracheophyta</taxon>
        <taxon>Spermatophyta</taxon>
        <taxon>Magnoliopsida</taxon>
        <taxon>eudicotyledons</taxon>
        <taxon>Gunneridae</taxon>
        <taxon>Pentapetalae</taxon>
        <taxon>asterids</taxon>
        <taxon>lamiids</taxon>
        <taxon>Solanales</taxon>
        <taxon>Solanaceae</taxon>
        <taxon>Solanoideae</taxon>
        <taxon>Datureae</taxon>
        <taxon>Datura</taxon>
    </lineage>
</organism>
<accession>A0ABS8Y610</accession>
<feature type="non-terminal residue" evidence="1">
    <location>
        <position position="1"/>
    </location>
</feature>
<dbReference type="EMBL" id="JACEIK010024233">
    <property type="protein sequence ID" value="MCE5166467.1"/>
    <property type="molecule type" value="Genomic_DNA"/>
</dbReference>
<proteinExistence type="predicted"/>
<dbReference type="Proteomes" id="UP000823775">
    <property type="component" value="Unassembled WGS sequence"/>
</dbReference>
<protein>
    <submittedName>
        <fullName evidence="1">Uncharacterized protein</fullName>
    </submittedName>
</protein>
<reference evidence="1 2" key="1">
    <citation type="journal article" date="2021" name="BMC Genomics">
        <title>Datura genome reveals duplications of psychoactive alkaloid biosynthetic genes and high mutation rate following tissue culture.</title>
        <authorList>
            <person name="Rajewski A."/>
            <person name="Carter-House D."/>
            <person name="Stajich J."/>
            <person name="Litt A."/>
        </authorList>
    </citation>
    <scope>NUCLEOTIDE SEQUENCE [LARGE SCALE GENOMIC DNA]</scope>
    <source>
        <strain evidence="1">AR-01</strain>
    </source>
</reference>
<comment type="caution">
    <text evidence="1">The sequence shown here is derived from an EMBL/GenBank/DDBJ whole genome shotgun (WGS) entry which is preliminary data.</text>
</comment>
<gene>
    <name evidence="1" type="ORF">HAX54_020041</name>
</gene>
<name>A0ABS8Y610_DATST</name>
<keyword evidence="2" id="KW-1185">Reference proteome</keyword>